<dbReference type="InterPro" id="IPR011701">
    <property type="entry name" value="MFS"/>
</dbReference>
<dbReference type="GO" id="GO:0005886">
    <property type="term" value="C:plasma membrane"/>
    <property type="evidence" value="ECO:0007669"/>
    <property type="project" value="UniProtKB-SubCell"/>
</dbReference>
<keyword evidence="5 6" id="KW-0472">Membrane</keyword>
<evidence type="ECO:0000256" key="3">
    <source>
        <dbReference type="ARBA" id="ARBA00022692"/>
    </source>
</evidence>
<feature type="transmembrane region" description="Helical" evidence="6">
    <location>
        <begin position="222"/>
        <end position="240"/>
    </location>
</feature>
<proteinExistence type="predicted"/>
<feature type="transmembrane region" description="Helical" evidence="6">
    <location>
        <begin position="90"/>
        <end position="107"/>
    </location>
</feature>
<evidence type="ECO:0000313" key="8">
    <source>
        <dbReference type="EMBL" id="GLY70995.1"/>
    </source>
</evidence>
<feature type="domain" description="Major facilitator superfamily (MFS) profile" evidence="7">
    <location>
        <begin position="24"/>
        <end position="467"/>
    </location>
</feature>
<dbReference type="Gene3D" id="1.20.1720.10">
    <property type="entry name" value="Multidrug resistance protein D"/>
    <property type="match status" value="1"/>
</dbReference>
<gene>
    <name evidence="8" type="ORF">Atai01_76140</name>
</gene>
<feature type="transmembrane region" description="Helical" evidence="6">
    <location>
        <begin position="344"/>
        <end position="364"/>
    </location>
</feature>
<evidence type="ECO:0000256" key="6">
    <source>
        <dbReference type="SAM" id="Phobius"/>
    </source>
</evidence>
<dbReference type="Proteomes" id="UP001165136">
    <property type="component" value="Unassembled WGS sequence"/>
</dbReference>
<evidence type="ECO:0000259" key="7">
    <source>
        <dbReference type="PROSITE" id="PS50850"/>
    </source>
</evidence>
<reference evidence="8" key="1">
    <citation type="submission" date="2023-03" db="EMBL/GenBank/DDBJ databases">
        <title>Amycolatopsis taiwanensis NBRC 103393.</title>
        <authorList>
            <person name="Ichikawa N."/>
            <person name="Sato H."/>
            <person name="Tonouchi N."/>
        </authorList>
    </citation>
    <scope>NUCLEOTIDE SEQUENCE</scope>
    <source>
        <strain evidence="8">NBRC 103393</strain>
    </source>
</reference>
<keyword evidence="4 6" id="KW-1133">Transmembrane helix</keyword>
<dbReference type="InterPro" id="IPR036259">
    <property type="entry name" value="MFS_trans_sf"/>
</dbReference>
<keyword evidence="2" id="KW-0813">Transport</keyword>
<dbReference type="RefSeq" id="WP_285490502.1">
    <property type="nucleotide sequence ID" value="NZ_BSTI01000029.1"/>
</dbReference>
<dbReference type="AlphaFoldDB" id="A0A9W6RA29"/>
<feature type="transmembrane region" description="Helical" evidence="6">
    <location>
        <begin position="61"/>
        <end position="78"/>
    </location>
</feature>
<name>A0A9W6RA29_9PSEU</name>
<feature type="transmembrane region" description="Helical" evidence="6">
    <location>
        <begin position="24"/>
        <end position="49"/>
    </location>
</feature>
<accession>A0A9W6RA29</accession>
<protein>
    <submittedName>
        <fullName evidence="8">MFS transporter</fullName>
    </submittedName>
</protein>
<dbReference type="GO" id="GO:0022857">
    <property type="term" value="F:transmembrane transporter activity"/>
    <property type="evidence" value="ECO:0007669"/>
    <property type="project" value="InterPro"/>
</dbReference>
<feature type="transmembrane region" description="Helical" evidence="6">
    <location>
        <begin position="113"/>
        <end position="136"/>
    </location>
</feature>
<feature type="transmembrane region" description="Helical" evidence="6">
    <location>
        <begin position="183"/>
        <end position="201"/>
    </location>
</feature>
<feature type="transmembrane region" description="Helical" evidence="6">
    <location>
        <begin position="246"/>
        <end position="266"/>
    </location>
</feature>
<feature type="transmembrane region" description="Helical" evidence="6">
    <location>
        <begin position="410"/>
        <end position="431"/>
    </location>
</feature>
<keyword evidence="9" id="KW-1185">Reference proteome</keyword>
<organism evidence="8 9">
    <name type="scientific">Amycolatopsis taiwanensis</name>
    <dbReference type="NCBI Taxonomy" id="342230"/>
    <lineage>
        <taxon>Bacteria</taxon>
        <taxon>Bacillati</taxon>
        <taxon>Actinomycetota</taxon>
        <taxon>Actinomycetes</taxon>
        <taxon>Pseudonocardiales</taxon>
        <taxon>Pseudonocardiaceae</taxon>
        <taxon>Amycolatopsis</taxon>
    </lineage>
</organism>
<feature type="transmembrane region" description="Helical" evidence="6">
    <location>
        <begin position="370"/>
        <end position="389"/>
    </location>
</feature>
<feature type="transmembrane region" description="Helical" evidence="6">
    <location>
        <begin position="287"/>
        <end position="307"/>
    </location>
</feature>
<dbReference type="PANTHER" id="PTHR23501">
    <property type="entry name" value="MAJOR FACILITATOR SUPERFAMILY"/>
    <property type="match status" value="1"/>
</dbReference>
<dbReference type="EMBL" id="BSTI01000029">
    <property type="protein sequence ID" value="GLY70995.1"/>
    <property type="molecule type" value="Genomic_DNA"/>
</dbReference>
<feature type="transmembrane region" description="Helical" evidence="6">
    <location>
        <begin position="437"/>
        <end position="459"/>
    </location>
</feature>
<sequence length="467" mass="48573">MACATLTPRSTDTRAERIGFGARFVSAVSIGSLLNPINSSIIAIALVAIGHTFAAGSDRTAWLVSALYLATAIGQPTMGRLADRLGPRRVYLSGAVLVIVGGVLGYVSPSLGVLVVARVVIGLGTSAAYPAAMALIRRQSTRLRQPAPSGVLSSLAIAGQVSMAVGPTLGGLLVMLGGWRFTFLVNVPLGLLSALLAMVWLPSDERGERGEQHEPLWRAIDPPGVALFAGALTALLVFLMDLARPQWWLLALAVVLFAALAGWELRAATPFVDVRMLVHNRGLTTTYLRYGLTMLVTYCFVYGWAIWLEQGAGRSASAAGLLMTPSFAVATVVSLVAARPRRVWGLLVAGAATLTAGSASLLVVHGNAPTWQLLGIGLVFGVQNGLTVAPNQTALYAQAPAEQTGVAAGLMRSFMYVGAIASASLIGLTFGDTATDHGLHSLGAVLTVGSAALLVSTLIDKTLRTGK</sequence>
<dbReference type="SUPFAM" id="SSF103473">
    <property type="entry name" value="MFS general substrate transporter"/>
    <property type="match status" value="1"/>
</dbReference>
<evidence type="ECO:0000256" key="4">
    <source>
        <dbReference type="ARBA" id="ARBA00022989"/>
    </source>
</evidence>
<evidence type="ECO:0000313" key="9">
    <source>
        <dbReference type="Proteomes" id="UP001165136"/>
    </source>
</evidence>
<evidence type="ECO:0000256" key="2">
    <source>
        <dbReference type="ARBA" id="ARBA00022448"/>
    </source>
</evidence>
<dbReference type="PROSITE" id="PS50850">
    <property type="entry name" value="MFS"/>
    <property type="match status" value="1"/>
</dbReference>
<comment type="subcellular location">
    <subcellularLocation>
        <location evidence="1">Cell inner membrane</location>
        <topology evidence="1">Multi-pass membrane protein</topology>
    </subcellularLocation>
</comment>
<evidence type="ECO:0000256" key="1">
    <source>
        <dbReference type="ARBA" id="ARBA00004429"/>
    </source>
</evidence>
<dbReference type="PANTHER" id="PTHR23501:SF191">
    <property type="entry name" value="VACUOLAR BASIC AMINO ACID TRANSPORTER 4"/>
    <property type="match status" value="1"/>
</dbReference>
<feature type="transmembrane region" description="Helical" evidence="6">
    <location>
        <begin position="157"/>
        <end position="177"/>
    </location>
</feature>
<evidence type="ECO:0000256" key="5">
    <source>
        <dbReference type="ARBA" id="ARBA00023136"/>
    </source>
</evidence>
<comment type="caution">
    <text evidence="8">The sequence shown here is derived from an EMBL/GenBank/DDBJ whole genome shotgun (WGS) entry which is preliminary data.</text>
</comment>
<feature type="transmembrane region" description="Helical" evidence="6">
    <location>
        <begin position="319"/>
        <end position="337"/>
    </location>
</feature>
<dbReference type="InterPro" id="IPR020846">
    <property type="entry name" value="MFS_dom"/>
</dbReference>
<dbReference type="Gene3D" id="1.20.1250.20">
    <property type="entry name" value="MFS general substrate transporter like domains"/>
    <property type="match status" value="1"/>
</dbReference>
<keyword evidence="3 6" id="KW-0812">Transmembrane</keyword>
<dbReference type="Pfam" id="PF07690">
    <property type="entry name" value="MFS_1"/>
    <property type="match status" value="1"/>
</dbReference>